<protein>
    <recommendedName>
        <fullName evidence="3">Niemann-Pick C1 N-terminal domain-containing protein</fullName>
    </recommendedName>
</protein>
<proteinExistence type="predicted"/>
<name>W4GIK8_APHAT</name>
<accession>W4GIK8</accession>
<feature type="chain" id="PRO_5004841157" description="Niemann-Pick C1 N-terminal domain-containing protein" evidence="1">
    <location>
        <begin position="19"/>
        <end position="248"/>
    </location>
</feature>
<dbReference type="RefSeq" id="XP_009831840.1">
    <property type="nucleotide sequence ID" value="XM_009833538.1"/>
</dbReference>
<keyword evidence="1" id="KW-0732">Signal</keyword>
<gene>
    <name evidence="2" type="ORF">H257_07856</name>
</gene>
<dbReference type="OrthoDB" id="72835at2759"/>
<dbReference type="EMBL" id="KI913129">
    <property type="protein sequence ID" value="ETV79121.1"/>
    <property type="molecule type" value="Genomic_DNA"/>
</dbReference>
<organism evidence="2">
    <name type="scientific">Aphanomyces astaci</name>
    <name type="common">Crayfish plague agent</name>
    <dbReference type="NCBI Taxonomy" id="112090"/>
    <lineage>
        <taxon>Eukaryota</taxon>
        <taxon>Sar</taxon>
        <taxon>Stramenopiles</taxon>
        <taxon>Oomycota</taxon>
        <taxon>Saprolegniomycetes</taxon>
        <taxon>Saprolegniales</taxon>
        <taxon>Verrucalvaceae</taxon>
        <taxon>Aphanomyces</taxon>
    </lineage>
</organism>
<evidence type="ECO:0008006" key="3">
    <source>
        <dbReference type="Google" id="ProtNLM"/>
    </source>
</evidence>
<evidence type="ECO:0000313" key="2">
    <source>
        <dbReference type="EMBL" id="ETV79121.1"/>
    </source>
</evidence>
<dbReference type="AlphaFoldDB" id="W4GIK8"/>
<reference evidence="2" key="1">
    <citation type="submission" date="2013-12" db="EMBL/GenBank/DDBJ databases">
        <title>The Genome Sequence of Aphanomyces astaci APO3.</title>
        <authorList>
            <consortium name="The Broad Institute Genomics Platform"/>
            <person name="Russ C."/>
            <person name="Tyler B."/>
            <person name="van West P."/>
            <person name="Dieguez-Uribeondo J."/>
            <person name="Young S.K."/>
            <person name="Zeng Q."/>
            <person name="Gargeya S."/>
            <person name="Fitzgerald M."/>
            <person name="Abouelleil A."/>
            <person name="Alvarado L."/>
            <person name="Chapman S.B."/>
            <person name="Gainer-Dewar J."/>
            <person name="Goldberg J."/>
            <person name="Griggs A."/>
            <person name="Gujja S."/>
            <person name="Hansen M."/>
            <person name="Howarth C."/>
            <person name="Imamovic A."/>
            <person name="Ireland A."/>
            <person name="Larimer J."/>
            <person name="McCowan C."/>
            <person name="Murphy C."/>
            <person name="Pearson M."/>
            <person name="Poon T.W."/>
            <person name="Priest M."/>
            <person name="Roberts A."/>
            <person name="Saif S."/>
            <person name="Shea T."/>
            <person name="Sykes S."/>
            <person name="Wortman J."/>
            <person name="Nusbaum C."/>
            <person name="Birren B."/>
        </authorList>
    </citation>
    <scope>NUCLEOTIDE SEQUENCE [LARGE SCALE GENOMIC DNA]</scope>
    <source>
        <strain evidence="2">APO3</strain>
    </source>
</reference>
<sequence>MMRVTIILLACAITVTGAVDTFNMICKASGVSVGNVSTKSPLSFCIEYQDPRCCMPVHEAQIITYYTALMDTGVSCKHDVTNTGHVPLKKVFCSPCSPLAPLYLSPPTNKTFFTSATTFKICRSLAAQVSPELFDHCGFAYVDRVQFCTPKQAIAPGAFFKACGDGDHVCYRQNETQWYCHPSTCGSDVPVGFADVPCFKDTCSSVFKMLNDNRGAKPPFHEDMAMEIVDDEYGKYCLGMSSQATDEL</sequence>
<dbReference type="VEuPathDB" id="FungiDB:H257_07856"/>
<evidence type="ECO:0000256" key="1">
    <source>
        <dbReference type="SAM" id="SignalP"/>
    </source>
</evidence>
<dbReference type="GeneID" id="20809852"/>
<feature type="signal peptide" evidence="1">
    <location>
        <begin position="1"/>
        <end position="18"/>
    </location>
</feature>